<sequence length="78" mass="8477">MRAECGTDVLRSTGGMRRTYRTVYFVPRYSSIFKPDETVVSGGRRGVIFGKKAAFRPFKVAVGLRTAVLSVEKGGSGS</sequence>
<accession>A0A919TFA2</accession>
<organism evidence="1 2">
    <name type="scientific">Paractinoplanes toevensis</name>
    <dbReference type="NCBI Taxonomy" id="571911"/>
    <lineage>
        <taxon>Bacteria</taxon>
        <taxon>Bacillati</taxon>
        <taxon>Actinomycetota</taxon>
        <taxon>Actinomycetes</taxon>
        <taxon>Micromonosporales</taxon>
        <taxon>Micromonosporaceae</taxon>
        <taxon>Paractinoplanes</taxon>
    </lineage>
</organism>
<dbReference type="EMBL" id="BOQN01000062">
    <property type="protein sequence ID" value="GIM93059.1"/>
    <property type="molecule type" value="Genomic_DNA"/>
</dbReference>
<proteinExistence type="predicted"/>
<dbReference type="AlphaFoldDB" id="A0A919TFA2"/>
<name>A0A919TFA2_9ACTN</name>
<evidence type="ECO:0000313" key="1">
    <source>
        <dbReference type="EMBL" id="GIM93059.1"/>
    </source>
</evidence>
<reference evidence="1 2" key="1">
    <citation type="submission" date="2021-03" db="EMBL/GenBank/DDBJ databases">
        <title>Whole genome shotgun sequence of Actinoplanes toevensis NBRC 105298.</title>
        <authorList>
            <person name="Komaki H."/>
            <person name="Tamura T."/>
        </authorList>
    </citation>
    <scope>NUCLEOTIDE SEQUENCE [LARGE SCALE GENOMIC DNA]</scope>
    <source>
        <strain evidence="1 2">NBRC 105298</strain>
    </source>
</reference>
<protein>
    <submittedName>
        <fullName evidence="1">Uncharacterized protein</fullName>
    </submittedName>
</protein>
<gene>
    <name evidence="1" type="ORF">Ato02nite_048520</name>
</gene>
<keyword evidence="2" id="KW-1185">Reference proteome</keyword>
<evidence type="ECO:0000313" key="2">
    <source>
        <dbReference type="Proteomes" id="UP000677082"/>
    </source>
</evidence>
<comment type="caution">
    <text evidence="1">The sequence shown here is derived from an EMBL/GenBank/DDBJ whole genome shotgun (WGS) entry which is preliminary data.</text>
</comment>
<dbReference type="Proteomes" id="UP000677082">
    <property type="component" value="Unassembled WGS sequence"/>
</dbReference>